<dbReference type="FunCoup" id="G3WYM8">
    <property type="interactions" value="16"/>
</dbReference>
<protein>
    <submittedName>
        <fullName evidence="12">Opticin</fullName>
    </submittedName>
</protein>
<comment type="similarity">
    <text evidence="2">Belongs to the small leucine-rich proteoglycan (SLRP) family. SLRP class III subfamily.</text>
</comment>
<evidence type="ECO:0000256" key="3">
    <source>
        <dbReference type="ARBA" id="ARBA00022525"/>
    </source>
</evidence>
<dbReference type="GO" id="GO:0031012">
    <property type="term" value="C:extracellular matrix"/>
    <property type="evidence" value="ECO:0007669"/>
    <property type="project" value="Ensembl"/>
</dbReference>
<keyword evidence="4" id="KW-0272">Extracellular matrix</keyword>
<dbReference type="SMART" id="SM00369">
    <property type="entry name" value="LRR_TYP"/>
    <property type="match status" value="3"/>
</dbReference>
<comment type="subcellular location">
    <subcellularLocation>
        <location evidence="1">Secreted</location>
        <location evidence="1">Extracellular space</location>
        <location evidence="1">Extracellular matrix</location>
    </subcellularLocation>
</comment>
<evidence type="ECO:0000313" key="12">
    <source>
        <dbReference type="Ensembl" id="ENSSHAP00000020533.2"/>
    </source>
</evidence>
<dbReference type="GO" id="GO:0061975">
    <property type="term" value="P:articular cartilage development"/>
    <property type="evidence" value="ECO:0007669"/>
    <property type="project" value="TreeGrafter"/>
</dbReference>
<evidence type="ECO:0000313" key="13">
    <source>
        <dbReference type="Proteomes" id="UP000007648"/>
    </source>
</evidence>
<gene>
    <name evidence="12" type="primary">OPTC</name>
</gene>
<feature type="domain" description="LRRNT" evidence="11">
    <location>
        <begin position="124"/>
        <end position="154"/>
    </location>
</feature>
<keyword evidence="6 10" id="KW-0732">Signal</keyword>
<sequence>MRISALLGLISLVIQETEALPLWTEGAAKQEELQDEGTADNNLELGSYDPNLDNYDFSNYEERAIKSDYGDLTPKTQAGTLAPSTMSASTKIVMATKGPRTWTSVTNPSISSLLNLLTAMGLPTCLICVCLGTSVYCEDVDLDHIPPLPQETTYLYARFNHITHIQSGDFKGLSMPLQDFIDQSGIHFTGNVFRKRFQNITCSDRGKLKHIDLSNNCISTIEEDAFLLPVLQELLIPENNLASLPRLPASLVRLDAQFNKLQSSGILPESFKELKNLQFLYLSNNKLDYIPVPLPLSLRSLHLQNNHIQTIAEDTFCDPQDQTHIRRTLEDIRLDGNPINLSFFPNAYFCLPRLPIGSYI</sequence>
<name>G3WYM8_SARHA</name>
<dbReference type="PANTHER" id="PTHR46269">
    <property type="entry name" value="EPIPHYCAN-RELATED"/>
    <property type="match status" value="1"/>
</dbReference>
<evidence type="ECO:0000256" key="1">
    <source>
        <dbReference type="ARBA" id="ARBA00004498"/>
    </source>
</evidence>
<keyword evidence="8" id="KW-1015">Disulfide bond</keyword>
<keyword evidence="7" id="KW-0677">Repeat</keyword>
<dbReference type="GO" id="GO:0030199">
    <property type="term" value="P:collagen fibril organization"/>
    <property type="evidence" value="ECO:0007669"/>
    <property type="project" value="Ensembl"/>
</dbReference>
<evidence type="ECO:0000259" key="11">
    <source>
        <dbReference type="SMART" id="SM00013"/>
    </source>
</evidence>
<dbReference type="InParanoid" id="G3WYM8"/>
<dbReference type="SUPFAM" id="SSF52058">
    <property type="entry name" value="L domain-like"/>
    <property type="match status" value="1"/>
</dbReference>
<dbReference type="GO" id="GO:0060348">
    <property type="term" value="P:bone development"/>
    <property type="evidence" value="ECO:0007669"/>
    <property type="project" value="TreeGrafter"/>
</dbReference>
<dbReference type="Gene3D" id="3.80.10.10">
    <property type="entry name" value="Ribonuclease Inhibitor"/>
    <property type="match status" value="2"/>
</dbReference>
<dbReference type="STRING" id="9305.ENSSHAP00000020533"/>
<feature type="signal peptide" evidence="10">
    <location>
        <begin position="1"/>
        <end position="19"/>
    </location>
</feature>
<dbReference type="InterPro" id="IPR032675">
    <property type="entry name" value="LRR_dom_sf"/>
</dbReference>
<dbReference type="GO" id="GO:0001525">
    <property type="term" value="P:angiogenesis"/>
    <property type="evidence" value="ECO:0007669"/>
    <property type="project" value="Ensembl"/>
</dbReference>
<reference evidence="12" key="3">
    <citation type="submission" date="2025-09" db="UniProtKB">
        <authorList>
            <consortium name="Ensembl"/>
        </authorList>
    </citation>
    <scope>IDENTIFICATION</scope>
</reference>
<evidence type="ECO:0000256" key="7">
    <source>
        <dbReference type="ARBA" id="ARBA00022737"/>
    </source>
</evidence>
<dbReference type="PANTHER" id="PTHR46269:SF4">
    <property type="entry name" value="OPTICIN"/>
    <property type="match status" value="1"/>
</dbReference>
<dbReference type="Ensembl" id="ENSSHAT00000020696.2">
    <property type="protein sequence ID" value="ENSSHAP00000020533.2"/>
    <property type="gene ID" value="ENSSHAG00000017409.2"/>
</dbReference>
<dbReference type="HOGENOM" id="CLU_067583_2_0_1"/>
<evidence type="ECO:0000256" key="6">
    <source>
        <dbReference type="ARBA" id="ARBA00022729"/>
    </source>
</evidence>
<keyword evidence="3" id="KW-0964">Secreted</keyword>
<feature type="chain" id="PRO_5029880281" evidence="10">
    <location>
        <begin position="20"/>
        <end position="360"/>
    </location>
</feature>
<evidence type="ECO:0000256" key="8">
    <source>
        <dbReference type="ARBA" id="ARBA00023157"/>
    </source>
</evidence>
<accession>G3WYM8</accession>
<proteinExistence type="inferred from homology"/>
<dbReference type="InterPro" id="IPR000372">
    <property type="entry name" value="LRRNT"/>
</dbReference>
<dbReference type="GO" id="GO:0005615">
    <property type="term" value="C:extracellular space"/>
    <property type="evidence" value="ECO:0007669"/>
    <property type="project" value="TreeGrafter"/>
</dbReference>
<evidence type="ECO:0000256" key="4">
    <source>
        <dbReference type="ARBA" id="ARBA00022530"/>
    </source>
</evidence>
<keyword evidence="5" id="KW-0433">Leucine-rich repeat</keyword>
<dbReference type="Proteomes" id="UP000007648">
    <property type="component" value="Unassembled WGS sequence"/>
</dbReference>
<evidence type="ECO:0000256" key="5">
    <source>
        <dbReference type="ARBA" id="ARBA00022614"/>
    </source>
</evidence>
<evidence type="ECO:0000256" key="2">
    <source>
        <dbReference type="ARBA" id="ARBA00006912"/>
    </source>
</evidence>
<dbReference type="AlphaFoldDB" id="G3WYM8"/>
<dbReference type="eggNOG" id="KOG0619">
    <property type="taxonomic scope" value="Eukaryota"/>
</dbReference>
<dbReference type="GeneTree" id="ENSGT00940000154248"/>
<reference evidence="12" key="2">
    <citation type="submission" date="2025-08" db="UniProtKB">
        <authorList>
            <consortium name="Ensembl"/>
        </authorList>
    </citation>
    <scope>IDENTIFICATION</scope>
</reference>
<dbReference type="InterPro" id="IPR003591">
    <property type="entry name" value="Leu-rich_rpt_typical-subtyp"/>
</dbReference>
<dbReference type="Pfam" id="PF00560">
    <property type="entry name" value="LRR_1"/>
    <property type="match status" value="3"/>
</dbReference>
<organism evidence="12 13">
    <name type="scientific">Sarcophilus harrisii</name>
    <name type="common">Tasmanian devil</name>
    <name type="synonym">Sarcophilus laniarius</name>
    <dbReference type="NCBI Taxonomy" id="9305"/>
    <lineage>
        <taxon>Eukaryota</taxon>
        <taxon>Metazoa</taxon>
        <taxon>Chordata</taxon>
        <taxon>Craniata</taxon>
        <taxon>Vertebrata</taxon>
        <taxon>Euteleostomi</taxon>
        <taxon>Mammalia</taxon>
        <taxon>Metatheria</taxon>
        <taxon>Dasyuromorphia</taxon>
        <taxon>Dasyuridae</taxon>
        <taxon>Sarcophilus</taxon>
    </lineage>
</organism>
<evidence type="ECO:0000256" key="9">
    <source>
        <dbReference type="ARBA" id="ARBA00023180"/>
    </source>
</evidence>
<keyword evidence="9" id="KW-0325">Glycoprotein</keyword>
<keyword evidence="13" id="KW-1185">Reference proteome</keyword>
<reference evidence="12 13" key="1">
    <citation type="journal article" date="2011" name="Proc. Natl. Acad. Sci. U.S.A.">
        <title>Genetic diversity and population structure of the endangered marsupial Sarcophilus harrisii (Tasmanian devil).</title>
        <authorList>
            <person name="Miller W."/>
            <person name="Hayes V.M."/>
            <person name="Ratan A."/>
            <person name="Petersen D.C."/>
            <person name="Wittekindt N.E."/>
            <person name="Miller J."/>
            <person name="Walenz B."/>
            <person name="Knight J."/>
            <person name="Qi J."/>
            <person name="Zhao F."/>
            <person name="Wang Q."/>
            <person name="Bedoya-Reina O.C."/>
            <person name="Katiyar N."/>
            <person name="Tomsho L.P."/>
            <person name="Kasson L.M."/>
            <person name="Hardie R.A."/>
            <person name="Woodbridge P."/>
            <person name="Tindall E.A."/>
            <person name="Bertelsen M.F."/>
            <person name="Dixon D."/>
            <person name="Pyecroft S."/>
            <person name="Helgen K.M."/>
            <person name="Lesk A.M."/>
            <person name="Pringle T.H."/>
            <person name="Patterson N."/>
            <person name="Zhang Y."/>
            <person name="Kreiss A."/>
            <person name="Woods G.M."/>
            <person name="Jones M.E."/>
            <person name="Schuster S.C."/>
        </authorList>
    </citation>
    <scope>NUCLEOTIDE SEQUENCE [LARGE SCALE GENOMIC DNA]</scope>
</reference>
<evidence type="ECO:0000256" key="10">
    <source>
        <dbReference type="SAM" id="SignalP"/>
    </source>
</evidence>
<dbReference type="InterPro" id="IPR001611">
    <property type="entry name" value="Leu-rich_rpt"/>
</dbReference>
<dbReference type="InterPro" id="IPR043547">
    <property type="entry name" value="Mimecan/Epiphycan/Opticin"/>
</dbReference>
<dbReference type="PROSITE" id="PS51450">
    <property type="entry name" value="LRR"/>
    <property type="match status" value="3"/>
</dbReference>
<dbReference type="SMART" id="SM00013">
    <property type="entry name" value="LRRNT"/>
    <property type="match status" value="1"/>
</dbReference>
<dbReference type="GO" id="GO:0016525">
    <property type="term" value="P:negative regulation of angiogenesis"/>
    <property type="evidence" value="ECO:0007669"/>
    <property type="project" value="Ensembl"/>
</dbReference>